<dbReference type="Proteomes" id="UP000198723">
    <property type="component" value="Unassembled WGS sequence"/>
</dbReference>
<protein>
    <submittedName>
        <fullName evidence="1">Uncharacterized protein</fullName>
    </submittedName>
</protein>
<accession>A0A1C3YA00</accession>
<dbReference type="EMBL" id="FMAJ01000016">
    <property type="protein sequence ID" value="SCB61291.1"/>
    <property type="molecule type" value="Genomic_DNA"/>
</dbReference>
<dbReference type="AlphaFoldDB" id="A0A1C3YA00"/>
<dbReference type="RefSeq" id="WP_016737376.1">
    <property type="nucleotide sequence ID" value="NZ_FMAJ01000016.1"/>
</dbReference>
<evidence type="ECO:0000313" key="1">
    <source>
        <dbReference type="EMBL" id="SCB61291.1"/>
    </source>
</evidence>
<evidence type="ECO:0000313" key="2">
    <source>
        <dbReference type="Proteomes" id="UP000198723"/>
    </source>
</evidence>
<gene>
    <name evidence="1" type="ORF">GA0061105_11696</name>
</gene>
<reference evidence="1 2" key="1">
    <citation type="submission" date="2016-08" db="EMBL/GenBank/DDBJ databases">
        <authorList>
            <person name="Seilhamer J.J."/>
        </authorList>
    </citation>
    <scope>NUCLEOTIDE SEQUENCE [LARGE SCALE GENOMIC DNA]</scope>
    <source>
        <strain evidence="1 2">HBR26</strain>
    </source>
</reference>
<proteinExistence type="predicted"/>
<dbReference type="STRING" id="1138170.GA0061105_11696"/>
<name>A0A1C3YA00_9HYPH</name>
<dbReference type="GeneID" id="45960364"/>
<organism evidence="1 2">
    <name type="scientific">Rhizobium aethiopicum</name>
    <dbReference type="NCBI Taxonomy" id="1138170"/>
    <lineage>
        <taxon>Bacteria</taxon>
        <taxon>Pseudomonadati</taxon>
        <taxon>Pseudomonadota</taxon>
        <taxon>Alphaproteobacteria</taxon>
        <taxon>Hyphomicrobiales</taxon>
        <taxon>Rhizobiaceae</taxon>
        <taxon>Rhizobium/Agrobacterium group</taxon>
        <taxon>Rhizobium</taxon>
    </lineage>
</organism>
<sequence length="454" mass="51247">MSSEETNKTGFERLLERPLIQTILQRRTHRIGRGVPLIKAGTMTYQSTQKPVPLTDLEEAILIAMTGLTGLTMPDRPFEDPVTGEFVMAKPNVHMEGRTAGSPDNAQGTYFFLINDTGTYFIDRVPFTPPLSFEPEALIAHAKRAKVKISNGRLDTANREFPAYLDSNRLLSNLPGTTVLFPVVDLSHQYINGLMYLLTQPEGHRPTIVDDRNFYLRAGVGKWVKNRFLNEEIKVPLGVIGSLRTQIEADLLLQNLMLVADAMGLGAYIHASISPPVLLGDPKFRDSYGPMLGFDFAVPKWRLLDILRWQVPLPKYSSLRAHPVGLRLGDRDLIKAKSPPNYQNMREAVDEVVSAKFGSQGIYKDAALFKGIYKDDFGDRYLTEAAEYSSDVIECVTDICEYIYDTHGRFPAHVDAIHVPGVWIQVHHVDLEYYNRYFKNALTGAHHDHDNHWH</sequence>